<protein>
    <submittedName>
        <fullName evidence="1">Uncharacterized protein</fullName>
    </submittedName>
</protein>
<sequence>MKNSLKSRENPGIVKKRTKIIIILMKEGRRKDKIEGLKS</sequence>
<name>D0KPR3_SACS9</name>
<dbReference type="KEGG" id="sol:Ssol_2728"/>
<gene>
    <name evidence="1" type="ordered locus">Ssol_2728</name>
</gene>
<evidence type="ECO:0000313" key="1">
    <source>
        <dbReference type="EMBL" id="ACX92817.1"/>
    </source>
</evidence>
<dbReference type="EMBL" id="CP001800">
    <property type="protein sequence ID" value="ACX92817.1"/>
    <property type="molecule type" value="Genomic_DNA"/>
</dbReference>
<dbReference type="HOGENOM" id="CLU_3302923_0_0_2"/>
<accession>D0KPR3</accession>
<dbReference type="AlphaFoldDB" id="D0KPR3"/>
<proteinExistence type="predicted"/>
<organism evidence="1">
    <name type="scientific">Saccharolobus solfataricus (strain 98/2)</name>
    <name type="common">Sulfolobus solfataricus</name>
    <dbReference type="NCBI Taxonomy" id="555311"/>
    <lineage>
        <taxon>Archaea</taxon>
        <taxon>Thermoproteota</taxon>
        <taxon>Thermoprotei</taxon>
        <taxon>Sulfolobales</taxon>
        <taxon>Sulfolobaceae</taxon>
        <taxon>Saccharolobus</taxon>
    </lineage>
</organism>
<reference evidence="1" key="1">
    <citation type="submission" date="2009-10" db="EMBL/GenBank/DDBJ databases">
        <title>Complete sequence of Sulfolobus solfataricus 98/2.</title>
        <authorList>
            <consortium name="US DOE Joint Genome Institute"/>
            <person name="Lucas S."/>
            <person name="Copeland A."/>
            <person name="Lapidus A."/>
            <person name="Glavina del Rio T."/>
            <person name="Tice H."/>
            <person name="Bruce D."/>
            <person name="Goodwin L."/>
            <person name="Pitluck S."/>
            <person name="Munk A.C."/>
            <person name="Brettin T."/>
            <person name="Detter J.C."/>
            <person name="Han C."/>
            <person name="Tapia R."/>
            <person name="Larimer F."/>
            <person name="Land M."/>
            <person name="Hauser L."/>
            <person name="Kyrpides N."/>
            <person name="Ovchinnikova G."/>
            <person name="Mead D."/>
        </authorList>
    </citation>
    <scope>NUCLEOTIDE SEQUENCE [LARGE SCALE GENOMIC DNA]</scope>
    <source>
        <strain evidence="1">98/2</strain>
    </source>
</reference>